<organism evidence="4 5">
    <name type="scientific">Streptosporangium algeriense</name>
    <dbReference type="NCBI Taxonomy" id="1682748"/>
    <lineage>
        <taxon>Bacteria</taxon>
        <taxon>Bacillati</taxon>
        <taxon>Actinomycetota</taxon>
        <taxon>Actinomycetes</taxon>
        <taxon>Streptosporangiales</taxon>
        <taxon>Streptosporangiaceae</taxon>
        <taxon>Streptosporangium</taxon>
    </lineage>
</organism>
<feature type="domain" description="STAS" evidence="3">
    <location>
        <begin position="18"/>
        <end position="118"/>
    </location>
</feature>
<reference evidence="5" key="1">
    <citation type="journal article" date="2019" name="Int. J. Syst. Evol. Microbiol.">
        <title>The Global Catalogue of Microorganisms (GCM) 10K type strain sequencing project: providing services to taxonomists for standard genome sequencing and annotation.</title>
        <authorList>
            <consortium name="The Broad Institute Genomics Platform"/>
            <consortium name="The Broad Institute Genome Sequencing Center for Infectious Disease"/>
            <person name="Wu L."/>
            <person name="Ma J."/>
        </authorList>
    </citation>
    <scope>NUCLEOTIDE SEQUENCE [LARGE SCALE GENOMIC DNA]</scope>
    <source>
        <strain evidence="5">CCUG 62974</strain>
    </source>
</reference>
<dbReference type="EMBL" id="JBHTHX010000129">
    <property type="protein sequence ID" value="MFD0884198.1"/>
    <property type="molecule type" value="Genomic_DNA"/>
</dbReference>
<dbReference type="Gene3D" id="3.30.750.24">
    <property type="entry name" value="STAS domain"/>
    <property type="match status" value="1"/>
</dbReference>
<dbReference type="PROSITE" id="PS50801">
    <property type="entry name" value="STAS"/>
    <property type="match status" value="1"/>
</dbReference>
<proteinExistence type="inferred from homology"/>
<evidence type="ECO:0000256" key="2">
    <source>
        <dbReference type="RuleBase" id="RU003749"/>
    </source>
</evidence>
<dbReference type="CDD" id="cd07043">
    <property type="entry name" value="STAS_anti-anti-sigma_factors"/>
    <property type="match status" value="1"/>
</dbReference>
<dbReference type="InterPro" id="IPR003658">
    <property type="entry name" value="Anti-sigma_ant"/>
</dbReference>
<comment type="caution">
    <text evidence="4">The sequence shown here is derived from an EMBL/GenBank/DDBJ whole genome shotgun (WGS) entry which is preliminary data.</text>
</comment>
<evidence type="ECO:0000313" key="5">
    <source>
        <dbReference type="Proteomes" id="UP001597024"/>
    </source>
</evidence>
<dbReference type="Proteomes" id="UP001597024">
    <property type="component" value="Unassembled WGS sequence"/>
</dbReference>
<dbReference type="Pfam" id="PF01740">
    <property type="entry name" value="STAS"/>
    <property type="match status" value="1"/>
</dbReference>
<dbReference type="PANTHER" id="PTHR33495">
    <property type="entry name" value="ANTI-SIGMA FACTOR ANTAGONIST TM_1081-RELATED-RELATED"/>
    <property type="match status" value="1"/>
</dbReference>
<dbReference type="NCBIfam" id="TIGR00377">
    <property type="entry name" value="ant_ant_sig"/>
    <property type="match status" value="1"/>
</dbReference>
<comment type="similarity">
    <text evidence="1 2">Belongs to the anti-sigma-factor antagonist family.</text>
</comment>
<dbReference type="InterPro" id="IPR002645">
    <property type="entry name" value="STAS_dom"/>
</dbReference>
<evidence type="ECO:0000313" key="4">
    <source>
        <dbReference type="EMBL" id="MFD0884198.1"/>
    </source>
</evidence>
<protein>
    <recommendedName>
        <fullName evidence="2">Anti-sigma factor antagonist</fullName>
    </recommendedName>
</protein>
<evidence type="ECO:0000259" key="3">
    <source>
        <dbReference type="PROSITE" id="PS50801"/>
    </source>
</evidence>
<dbReference type="InterPro" id="IPR036513">
    <property type="entry name" value="STAS_dom_sf"/>
</dbReference>
<name>A0ABW3DNI8_9ACTN</name>
<gene>
    <name evidence="4" type="ORF">ACFQ08_06495</name>
</gene>
<dbReference type="SUPFAM" id="SSF52091">
    <property type="entry name" value="SpoIIaa-like"/>
    <property type="match status" value="1"/>
</dbReference>
<keyword evidence="5" id="KW-1185">Reference proteome</keyword>
<sequence length="120" mass="12883">MDASPPFVLLFAGTPARVVVVRAEGELDGHYAPRFRDQVDAALRIPHTRAVIIDLSAVPLCGAMGIAELLHADRHSRHAQASLLLIGVRQAVLERLATAGLATLFTIHPTLAESLAHLRV</sequence>
<accession>A0ABW3DNI8</accession>
<evidence type="ECO:0000256" key="1">
    <source>
        <dbReference type="ARBA" id="ARBA00009013"/>
    </source>
</evidence>